<evidence type="ECO:0000259" key="1">
    <source>
        <dbReference type="Pfam" id="PF13472"/>
    </source>
</evidence>
<protein>
    <submittedName>
        <fullName evidence="2">GDSL-type esterase/lipase family protein</fullName>
    </submittedName>
</protein>
<dbReference type="PANTHER" id="PTHR30383:SF5">
    <property type="entry name" value="SGNH HYDROLASE-TYPE ESTERASE DOMAIN-CONTAINING PROTEIN"/>
    <property type="match status" value="1"/>
</dbReference>
<comment type="caution">
    <text evidence="2">The sequence shown here is derived from an EMBL/GenBank/DDBJ whole genome shotgun (WGS) entry which is preliminary data.</text>
</comment>
<evidence type="ECO:0000313" key="2">
    <source>
        <dbReference type="EMBL" id="MFG6271990.1"/>
    </source>
</evidence>
<dbReference type="InterPro" id="IPR051532">
    <property type="entry name" value="Ester_Hydrolysis_Enzymes"/>
</dbReference>
<dbReference type="RefSeq" id="WP_257536547.1">
    <property type="nucleotide sequence ID" value="NZ_CP011940.1"/>
</dbReference>
<reference evidence="2 3" key="1">
    <citation type="submission" date="2024-10" db="EMBL/GenBank/DDBJ databases">
        <authorList>
            <person name="Sang B.-I."/>
            <person name="Prabhaharan D."/>
        </authorList>
    </citation>
    <scope>NUCLEOTIDE SEQUENCE [LARGE SCALE GENOMIC DNA]</scope>
    <source>
        <strain evidence="2 3">MH</strain>
    </source>
</reference>
<name>A0ABW7DPN7_9FIRM</name>
<proteinExistence type="predicted"/>
<dbReference type="PANTHER" id="PTHR30383">
    <property type="entry name" value="THIOESTERASE 1/PROTEASE 1/LYSOPHOSPHOLIPASE L1"/>
    <property type="match status" value="1"/>
</dbReference>
<dbReference type="Gene3D" id="3.40.50.1110">
    <property type="entry name" value="SGNH hydrolase"/>
    <property type="match status" value="1"/>
</dbReference>
<sequence length="209" mass="23198">MAFCRSGSPVIAGCGTGTGTGGVAMHLLCLGDSLTYGYDVPPEKGWVNLLSDSLKWEVDNRGLCGDTTWGMLTRLRRLALSGYDAFFLMGGSNDILEDIPVRGIQANITAMIRLLQKQHKPVYLGIPPCTRQESADYGWQAREDVDRHNDILSDYRIWLLQQCQTEDLHPIDFYTVLQKSPHYADGVHPDETGYRLLADAAISAMKLGY</sequence>
<organism evidence="2 3">
    <name type="scientific">Megasphaera hexanoica</name>
    <dbReference type="NCBI Taxonomy" id="1675036"/>
    <lineage>
        <taxon>Bacteria</taxon>
        <taxon>Bacillati</taxon>
        <taxon>Bacillota</taxon>
        <taxon>Negativicutes</taxon>
        <taxon>Veillonellales</taxon>
        <taxon>Veillonellaceae</taxon>
        <taxon>Megasphaera</taxon>
    </lineage>
</organism>
<dbReference type="InterPro" id="IPR036514">
    <property type="entry name" value="SGNH_hydro_sf"/>
</dbReference>
<gene>
    <name evidence="2" type="ORF">ACGTZG_02170</name>
</gene>
<dbReference type="EMBL" id="JBIEKR010000002">
    <property type="protein sequence ID" value="MFG6271990.1"/>
    <property type="molecule type" value="Genomic_DNA"/>
</dbReference>
<keyword evidence="3" id="KW-1185">Reference proteome</keyword>
<dbReference type="SUPFAM" id="SSF52266">
    <property type="entry name" value="SGNH hydrolase"/>
    <property type="match status" value="1"/>
</dbReference>
<dbReference type="Proteomes" id="UP001605989">
    <property type="component" value="Unassembled WGS sequence"/>
</dbReference>
<accession>A0ABW7DPN7</accession>
<dbReference type="Pfam" id="PF13472">
    <property type="entry name" value="Lipase_GDSL_2"/>
    <property type="match status" value="1"/>
</dbReference>
<evidence type="ECO:0000313" key="3">
    <source>
        <dbReference type="Proteomes" id="UP001605989"/>
    </source>
</evidence>
<dbReference type="InterPro" id="IPR013830">
    <property type="entry name" value="SGNH_hydro"/>
</dbReference>
<feature type="domain" description="SGNH hydrolase-type esterase" evidence="1">
    <location>
        <begin position="29"/>
        <end position="196"/>
    </location>
</feature>